<feature type="region of interest" description="Disordered" evidence="1">
    <location>
        <begin position="1"/>
        <end position="104"/>
    </location>
</feature>
<accession>A0A0T7FDM9</accession>
<feature type="compositionally biased region" description="Low complexity" evidence="1">
    <location>
        <begin position="1"/>
        <end position="12"/>
    </location>
</feature>
<evidence type="ECO:0000313" key="4">
    <source>
        <dbReference type="Proteomes" id="UP000046176"/>
    </source>
</evidence>
<name>A0A0T7FDM9_NEOGA</name>
<feature type="compositionally biased region" description="Low complexity" evidence="1">
    <location>
        <begin position="19"/>
        <end position="30"/>
    </location>
</feature>
<organism evidence="3 4">
    <name type="scientific">Neorhizobium galegae bv. officinalis</name>
    <dbReference type="NCBI Taxonomy" id="323656"/>
    <lineage>
        <taxon>Bacteria</taxon>
        <taxon>Pseudomonadati</taxon>
        <taxon>Pseudomonadota</taxon>
        <taxon>Alphaproteobacteria</taxon>
        <taxon>Hyphomicrobiales</taxon>
        <taxon>Rhizobiaceae</taxon>
        <taxon>Rhizobium/Agrobacterium group</taxon>
        <taxon>Neorhizobium</taxon>
    </lineage>
</organism>
<proteinExistence type="predicted"/>
<evidence type="ECO:0000256" key="2">
    <source>
        <dbReference type="SAM" id="Phobius"/>
    </source>
</evidence>
<dbReference type="Proteomes" id="UP000046176">
    <property type="component" value="Unassembled WGS sequence"/>
</dbReference>
<keyword evidence="2" id="KW-1133">Transmembrane helix</keyword>
<keyword evidence="2" id="KW-0812">Transmembrane</keyword>
<dbReference type="AlphaFoldDB" id="A0A0T7FDM9"/>
<reference evidence="3 4" key="1">
    <citation type="submission" date="2014-08" db="EMBL/GenBank/DDBJ databases">
        <authorList>
            <person name="Chen Y.-H."/>
        </authorList>
    </citation>
    <scope>NUCLEOTIDE SEQUENCE [LARGE SCALE GENOMIC DNA]</scope>
</reference>
<sequence length="283" mass="29983">MPCPCSEPAAPAELPPVPTELVDMPSLAEVPPVPSVEAEPDPLPEPAAEPPVPTELLDWPSPAEVPPVPSVDAEPEPLPEPAAEPPVPTELLDWPPPAEEPPVPRVEAEPVPQLVVPGAQLVPAELPPVPTVLLDVPPPALVPPVPTVLLVWAKADSVVPARSAAAKAARVTMFISYLLEFPHASDREQRFRSCEENSLSTARVPGLRLQSHPGWDLGPWATPTKVPSEGEEVANAELGPQLRVQGVSKKEVQMEESVYQARWLLIIIALLVVAMTTVGAAAG</sequence>
<keyword evidence="2" id="KW-0472">Membrane</keyword>
<evidence type="ECO:0000313" key="3">
    <source>
        <dbReference type="EMBL" id="CDZ33114.1"/>
    </source>
</evidence>
<feature type="compositionally biased region" description="Pro residues" evidence="1">
    <location>
        <begin position="76"/>
        <end position="104"/>
    </location>
</feature>
<gene>
    <name evidence="3" type="ORF">NGAL_HAMBI1145_16650</name>
</gene>
<feature type="transmembrane region" description="Helical" evidence="2">
    <location>
        <begin position="263"/>
        <end position="282"/>
    </location>
</feature>
<protein>
    <submittedName>
        <fullName evidence="3">Uncharacterized protein</fullName>
    </submittedName>
</protein>
<feature type="compositionally biased region" description="Pro residues" evidence="1">
    <location>
        <begin position="41"/>
        <end position="53"/>
    </location>
</feature>
<dbReference type="EMBL" id="CCRH01000004">
    <property type="protein sequence ID" value="CDZ33114.1"/>
    <property type="molecule type" value="Genomic_DNA"/>
</dbReference>
<evidence type="ECO:0000256" key="1">
    <source>
        <dbReference type="SAM" id="MobiDB-lite"/>
    </source>
</evidence>